<dbReference type="InterPro" id="IPR013149">
    <property type="entry name" value="ADH-like_C"/>
</dbReference>
<evidence type="ECO:0000259" key="2">
    <source>
        <dbReference type="SMART" id="SM00829"/>
    </source>
</evidence>
<organism evidence="3 4">
    <name type="scientific">Actinomycetospora chibensis</name>
    <dbReference type="NCBI Taxonomy" id="663606"/>
    <lineage>
        <taxon>Bacteria</taxon>
        <taxon>Bacillati</taxon>
        <taxon>Actinomycetota</taxon>
        <taxon>Actinomycetes</taxon>
        <taxon>Pseudonocardiales</taxon>
        <taxon>Pseudonocardiaceae</taxon>
        <taxon>Actinomycetospora</taxon>
    </lineage>
</organism>
<evidence type="ECO:0000313" key="4">
    <source>
        <dbReference type="Proteomes" id="UP001595909"/>
    </source>
</evidence>
<dbReference type="SMART" id="SM00829">
    <property type="entry name" value="PKS_ER"/>
    <property type="match status" value="1"/>
</dbReference>
<dbReference type="Pfam" id="PF00107">
    <property type="entry name" value="ADH_zinc_N"/>
    <property type="match status" value="1"/>
</dbReference>
<proteinExistence type="predicted"/>
<dbReference type="EMBL" id="JBHSIM010000003">
    <property type="protein sequence ID" value="MFC4831287.1"/>
    <property type="molecule type" value="Genomic_DNA"/>
</dbReference>
<dbReference type="SUPFAM" id="SSF51735">
    <property type="entry name" value="NAD(P)-binding Rossmann-fold domains"/>
    <property type="match status" value="1"/>
</dbReference>
<dbReference type="InterPro" id="IPR051603">
    <property type="entry name" value="Zinc-ADH_QOR/CCCR"/>
</dbReference>
<dbReference type="Gene3D" id="3.90.180.10">
    <property type="entry name" value="Medium-chain alcohol dehydrogenases, catalytic domain"/>
    <property type="match status" value="1"/>
</dbReference>
<dbReference type="PANTHER" id="PTHR44154">
    <property type="entry name" value="QUINONE OXIDOREDUCTASE"/>
    <property type="match status" value="1"/>
</dbReference>
<dbReference type="InterPro" id="IPR013154">
    <property type="entry name" value="ADH-like_N"/>
</dbReference>
<keyword evidence="1" id="KW-0521">NADP</keyword>
<dbReference type="InterPro" id="IPR011032">
    <property type="entry name" value="GroES-like_sf"/>
</dbReference>
<feature type="domain" description="Enoyl reductase (ER)" evidence="2">
    <location>
        <begin position="10"/>
        <end position="338"/>
    </location>
</feature>
<accession>A0ABV9RDL7</accession>
<dbReference type="SUPFAM" id="SSF50129">
    <property type="entry name" value="GroES-like"/>
    <property type="match status" value="1"/>
</dbReference>
<evidence type="ECO:0000256" key="1">
    <source>
        <dbReference type="ARBA" id="ARBA00022857"/>
    </source>
</evidence>
<dbReference type="InterPro" id="IPR020843">
    <property type="entry name" value="ER"/>
</dbReference>
<keyword evidence="4" id="KW-1185">Reference proteome</keyword>
<dbReference type="PANTHER" id="PTHR44154:SF1">
    <property type="entry name" value="QUINONE OXIDOREDUCTASE"/>
    <property type="match status" value="1"/>
</dbReference>
<sequence>MLAAVLTRFGGVDALEVREVATPSPGPGEVLVDVAAAGVNNTDVWTRQGAYGRSEPSGWLGPVDFPRIQGADVCGYVAATGEGVDPARRGQRVLVDPVLRYSDGPEPLVAEVLGSEADGAYAEHVLVQADRAHDVTGSPLTDVELACLPISSGTAIGMLDRAAVHAGQTVLVTGASGGVGLGLVSLAAGRGARVIALSSADKADAVRAAGADEVLDRRAGDVGRRLSELVPAGVDVVADVVGGGVLTGLLPQVRAGGRWVVAGSLAGPVIELDLRTLYLRSLALLGSTMHTPAQFALLVEAARRGDVRPVVAATYPLTEIHAAHTRFERREQVGKIVLLPRP</sequence>
<evidence type="ECO:0000313" key="3">
    <source>
        <dbReference type="EMBL" id="MFC4831287.1"/>
    </source>
</evidence>
<dbReference type="InterPro" id="IPR036291">
    <property type="entry name" value="NAD(P)-bd_dom_sf"/>
</dbReference>
<reference evidence="4" key="1">
    <citation type="journal article" date="2019" name="Int. J. Syst. Evol. Microbiol.">
        <title>The Global Catalogue of Microorganisms (GCM) 10K type strain sequencing project: providing services to taxonomists for standard genome sequencing and annotation.</title>
        <authorList>
            <consortium name="The Broad Institute Genomics Platform"/>
            <consortium name="The Broad Institute Genome Sequencing Center for Infectious Disease"/>
            <person name="Wu L."/>
            <person name="Ma J."/>
        </authorList>
    </citation>
    <scope>NUCLEOTIDE SEQUENCE [LARGE SCALE GENOMIC DNA]</scope>
    <source>
        <strain evidence="4">CCUG 50347</strain>
    </source>
</reference>
<gene>
    <name evidence="3" type="ORF">ACFPEL_02585</name>
</gene>
<dbReference type="RefSeq" id="WP_274186897.1">
    <property type="nucleotide sequence ID" value="NZ_BAABHN010000003.1"/>
</dbReference>
<name>A0ABV9RDL7_9PSEU</name>
<dbReference type="Proteomes" id="UP001595909">
    <property type="component" value="Unassembled WGS sequence"/>
</dbReference>
<protein>
    <submittedName>
        <fullName evidence="3">Zinc-binding dehydrogenase</fullName>
    </submittedName>
</protein>
<dbReference type="Gene3D" id="3.40.50.720">
    <property type="entry name" value="NAD(P)-binding Rossmann-like Domain"/>
    <property type="match status" value="1"/>
</dbReference>
<dbReference type="Pfam" id="PF08240">
    <property type="entry name" value="ADH_N"/>
    <property type="match status" value="1"/>
</dbReference>
<comment type="caution">
    <text evidence="3">The sequence shown here is derived from an EMBL/GenBank/DDBJ whole genome shotgun (WGS) entry which is preliminary data.</text>
</comment>